<keyword evidence="3" id="KW-0408">Iron</keyword>
<dbReference type="InterPro" id="IPR042216">
    <property type="entry name" value="MitoNEET_CISD"/>
</dbReference>
<evidence type="ECO:0000256" key="1">
    <source>
        <dbReference type="ARBA" id="ARBA00022714"/>
    </source>
</evidence>
<dbReference type="Gene3D" id="3.40.5.90">
    <property type="entry name" value="CDGSH iron-sulfur domain, mitoNEET-type"/>
    <property type="match status" value="1"/>
</dbReference>
<reference evidence="6" key="1">
    <citation type="submission" date="2023-09" db="EMBL/GenBank/DDBJ databases">
        <title>Marinobacter sediminicola sp. nov. and Marinobacter maritimum sp. nov., isolated from marine sediment.</title>
        <authorList>
            <person name="An J."/>
        </authorList>
    </citation>
    <scope>NUCLEOTIDE SEQUENCE</scope>
    <source>
        <strain evidence="6">F60267</strain>
    </source>
</reference>
<dbReference type="SMART" id="SM00704">
    <property type="entry name" value="ZnF_CDGSH"/>
    <property type="match status" value="1"/>
</dbReference>
<dbReference type="RefSeq" id="WP_310966091.1">
    <property type="nucleotide sequence ID" value="NZ_JAVMBO010000010.1"/>
</dbReference>
<dbReference type="InterPro" id="IPR018967">
    <property type="entry name" value="FeS-contain_CDGSH-typ"/>
</dbReference>
<sequence>MNPTVANNRPVKVDLADGEEYYFCTCGRSNKQPFCDGTHK</sequence>
<evidence type="ECO:0000256" key="3">
    <source>
        <dbReference type="ARBA" id="ARBA00023004"/>
    </source>
</evidence>
<keyword evidence="2" id="KW-0479">Metal-binding</keyword>
<dbReference type="PANTHER" id="PTHR46491">
    <property type="entry name" value="CDGSH IRON SULFUR DOMAIN PROTEIN HOMOLOG"/>
    <property type="match status" value="1"/>
</dbReference>
<dbReference type="Proteomes" id="UP001267407">
    <property type="component" value="Unassembled WGS sequence"/>
</dbReference>
<keyword evidence="1" id="KW-0001">2Fe-2S</keyword>
<keyword evidence="7" id="KW-1185">Reference proteome</keyword>
<dbReference type="PANTHER" id="PTHR46491:SF3">
    <property type="entry name" value="CDGSH IRON-SULFUR DOMAIN-CONTAINING PROTEIN 3, MITOCHONDRIAL"/>
    <property type="match status" value="1"/>
</dbReference>
<proteinExistence type="predicted"/>
<evidence type="ECO:0000259" key="5">
    <source>
        <dbReference type="SMART" id="SM00704"/>
    </source>
</evidence>
<keyword evidence="4" id="KW-0411">Iron-sulfur</keyword>
<feature type="domain" description="Iron-binding zinc finger CDGSH type" evidence="5">
    <location>
        <begin position="8"/>
        <end position="40"/>
    </location>
</feature>
<protein>
    <submittedName>
        <fullName evidence="6">CDGSH iron-sulfur domain-containing protein</fullName>
    </submittedName>
</protein>
<accession>A0ABU2HGC1</accession>
<comment type="caution">
    <text evidence="6">The sequence shown here is derived from an EMBL/GenBank/DDBJ whole genome shotgun (WGS) entry which is preliminary data.</text>
</comment>
<dbReference type="Pfam" id="PF09360">
    <property type="entry name" value="zf-CDGSH"/>
    <property type="match status" value="1"/>
</dbReference>
<evidence type="ECO:0000256" key="4">
    <source>
        <dbReference type="ARBA" id="ARBA00023014"/>
    </source>
</evidence>
<evidence type="ECO:0000256" key="2">
    <source>
        <dbReference type="ARBA" id="ARBA00022723"/>
    </source>
</evidence>
<evidence type="ECO:0000313" key="6">
    <source>
        <dbReference type="EMBL" id="MDS1310107.1"/>
    </source>
</evidence>
<evidence type="ECO:0000313" key="7">
    <source>
        <dbReference type="Proteomes" id="UP001267407"/>
    </source>
</evidence>
<organism evidence="6 7">
    <name type="scientific">Marinobacter xiaoshiensis</name>
    <dbReference type="NCBI Taxonomy" id="3073652"/>
    <lineage>
        <taxon>Bacteria</taxon>
        <taxon>Pseudomonadati</taxon>
        <taxon>Pseudomonadota</taxon>
        <taxon>Gammaproteobacteria</taxon>
        <taxon>Pseudomonadales</taxon>
        <taxon>Marinobacteraceae</taxon>
        <taxon>Marinobacter</taxon>
    </lineage>
</organism>
<dbReference type="EMBL" id="JAVMBO010000010">
    <property type="protein sequence ID" value="MDS1310107.1"/>
    <property type="molecule type" value="Genomic_DNA"/>
</dbReference>
<name>A0ABU2HGC1_9GAMM</name>
<dbReference type="InterPro" id="IPR052950">
    <property type="entry name" value="CISD"/>
</dbReference>
<gene>
    <name evidence="6" type="ORF">RKA07_08310</name>
</gene>